<dbReference type="Gene3D" id="3.40.50.12780">
    <property type="entry name" value="N-terminal domain of ligase-like"/>
    <property type="match status" value="1"/>
</dbReference>
<dbReference type="InterPro" id="IPR042099">
    <property type="entry name" value="ANL_N_sf"/>
</dbReference>
<dbReference type="InterPro" id="IPR036396">
    <property type="entry name" value="Cyt_P450_sf"/>
</dbReference>
<dbReference type="AlphaFoldDB" id="A0AAD7ATJ9"/>
<dbReference type="GO" id="GO:0031177">
    <property type="term" value="F:phosphopantetheine binding"/>
    <property type="evidence" value="ECO:0007669"/>
    <property type="project" value="TreeGrafter"/>
</dbReference>
<keyword evidence="4" id="KW-1185">Reference proteome</keyword>
<evidence type="ECO:0000313" key="4">
    <source>
        <dbReference type="Proteomes" id="UP001218218"/>
    </source>
</evidence>
<dbReference type="GO" id="GO:0016705">
    <property type="term" value="F:oxidoreductase activity, acting on paired donors, with incorporation or reduction of molecular oxygen"/>
    <property type="evidence" value="ECO:0007669"/>
    <property type="project" value="InterPro"/>
</dbReference>
<dbReference type="Gene3D" id="1.10.630.10">
    <property type="entry name" value="Cytochrome P450"/>
    <property type="match status" value="1"/>
</dbReference>
<reference evidence="3" key="1">
    <citation type="submission" date="2023-03" db="EMBL/GenBank/DDBJ databases">
        <title>Massive genome expansion in bonnet fungi (Mycena s.s.) driven by repeated elements and novel gene families across ecological guilds.</title>
        <authorList>
            <consortium name="Lawrence Berkeley National Laboratory"/>
            <person name="Harder C.B."/>
            <person name="Miyauchi S."/>
            <person name="Viragh M."/>
            <person name="Kuo A."/>
            <person name="Thoen E."/>
            <person name="Andreopoulos B."/>
            <person name="Lu D."/>
            <person name="Skrede I."/>
            <person name="Drula E."/>
            <person name="Henrissat B."/>
            <person name="Morin E."/>
            <person name="Kohler A."/>
            <person name="Barry K."/>
            <person name="LaButti K."/>
            <person name="Morin E."/>
            <person name="Salamov A."/>
            <person name="Lipzen A."/>
            <person name="Mereny Z."/>
            <person name="Hegedus B."/>
            <person name="Baldrian P."/>
            <person name="Stursova M."/>
            <person name="Weitz H."/>
            <person name="Taylor A."/>
            <person name="Grigoriev I.V."/>
            <person name="Nagy L.G."/>
            <person name="Martin F."/>
            <person name="Kauserud H."/>
        </authorList>
    </citation>
    <scope>NUCLEOTIDE SEQUENCE</scope>
    <source>
        <strain evidence="3">CBHHK002</strain>
    </source>
</reference>
<dbReference type="GO" id="GO:0044550">
    <property type="term" value="P:secondary metabolite biosynthetic process"/>
    <property type="evidence" value="ECO:0007669"/>
    <property type="project" value="TreeGrafter"/>
</dbReference>
<comment type="caution">
    <text evidence="3">The sequence shown here is derived from an EMBL/GenBank/DDBJ whole genome shotgun (WGS) entry which is preliminary data.</text>
</comment>
<dbReference type="Proteomes" id="UP001218218">
    <property type="component" value="Unassembled WGS sequence"/>
</dbReference>
<feature type="signal peptide" evidence="2">
    <location>
        <begin position="1"/>
        <end position="27"/>
    </location>
</feature>
<evidence type="ECO:0008006" key="5">
    <source>
        <dbReference type="Google" id="ProtNLM"/>
    </source>
</evidence>
<dbReference type="GO" id="GO:0004497">
    <property type="term" value="F:monooxygenase activity"/>
    <property type="evidence" value="ECO:0007669"/>
    <property type="project" value="InterPro"/>
</dbReference>
<dbReference type="PANTHER" id="PTHR45527:SF1">
    <property type="entry name" value="FATTY ACID SYNTHASE"/>
    <property type="match status" value="1"/>
</dbReference>
<protein>
    <recommendedName>
        <fullName evidence="5">Band 7 domain-containing protein</fullName>
    </recommendedName>
</protein>
<evidence type="ECO:0000313" key="3">
    <source>
        <dbReference type="EMBL" id="KAJ7367668.1"/>
    </source>
</evidence>
<organism evidence="3 4">
    <name type="scientific">Mycena albidolilacea</name>
    <dbReference type="NCBI Taxonomy" id="1033008"/>
    <lineage>
        <taxon>Eukaryota</taxon>
        <taxon>Fungi</taxon>
        <taxon>Dikarya</taxon>
        <taxon>Basidiomycota</taxon>
        <taxon>Agaricomycotina</taxon>
        <taxon>Agaricomycetes</taxon>
        <taxon>Agaricomycetidae</taxon>
        <taxon>Agaricales</taxon>
        <taxon>Marasmiineae</taxon>
        <taxon>Mycenaceae</taxon>
        <taxon>Mycena</taxon>
    </lineage>
</organism>
<dbReference type="Gene3D" id="3.30.559.30">
    <property type="entry name" value="Nonribosomal peptide synthetase, condensation domain"/>
    <property type="match status" value="1"/>
</dbReference>
<dbReference type="GO" id="GO:0005737">
    <property type="term" value="C:cytoplasm"/>
    <property type="evidence" value="ECO:0007669"/>
    <property type="project" value="TreeGrafter"/>
</dbReference>
<dbReference type="GO" id="GO:0020037">
    <property type="term" value="F:heme binding"/>
    <property type="evidence" value="ECO:0007669"/>
    <property type="project" value="InterPro"/>
</dbReference>
<dbReference type="SUPFAM" id="SSF52777">
    <property type="entry name" value="CoA-dependent acyltransferases"/>
    <property type="match status" value="1"/>
</dbReference>
<sequence length="434" mass="48257">MSPFELYLSAALVTVLVVLVLHRPKQAQNLPHGPALSSWPVGNRNQVPNMKPWCWFQSLNEQYGPVVYLQMGCTLTIIIVGPTHLNVMEPATGNIIIRSLPNISPEPQKAHGISLGTVIYSVWALILCIHNTSLVDVTFATTLTVRDLPVANLYGPTLTTVLQCVHFPEIELMTTLEFVKTVQVNKCGMMVYAQYGMRNALQLAEAKTALFNTMDHHGQYHDQTNQDANTVFMLYEPPPIWRNEYMSLEVMLPETPGVPVEVKLVSTMGAREAEFVMEQFVSVFAAITTLEPAKIVDLRLLSAAEFKLLESCAEYEPTERAHPFRDGARLEWQDGTVVLYGELNAKADHLAAALIERGVGPEVLAPLRVDKLVALTSLLVYAPLSTRTPHPPALRLHSLVHVHTCCVAKLHPKHDTVAFMLTLVPRFKFPDLSC</sequence>
<evidence type="ECO:0000256" key="2">
    <source>
        <dbReference type="SAM" id="SignalP"/>
    </source>
</evidence>
<keyword evidence="2" id="KW-0732">Signal</keyword>
<dbReference type="PANTHER" id="PTHR45527">
    <property type="entry name" value="NONRIBOSOMAL PEPTIDE SYNTHETASE"/>
    <property type="match status" value="1"/>
</dbReference>
<keyword evidence="1" id="KW-0511">Multifunctional enzyme</keyword>
<proteinExistence type="predicted"/>
<name>A0AAD7ATJ9_9AGAR</name>
<dbReference type="EMBL" id="JARIHO010000001">
    <property type="protein sequence ID" value="KAJ7367668.1"/>
    <property type="molecule type" value="Genomic_DNA"/>
</dbReference>
<gene>
    <name evidence="3" type="ORF">DFH08DRAFT_980300</name>
</gene>
<dbReference type="GO" id="GO:0005506">
    <property type="term" value="F:iron ion binding"/>
    <property type="evidence" value="ECO:0007669"/>
    <property type="project" value="InterPro"/>
</dbReference>
<accession>A0AAD7ATJ9</accession>
<dbReference type="GO" id="GO:0043041">
    <property type="term" value="P:amino acid activation for nonribosomal peptide biosynthetic process"/>
    <property type="evidence" value="ECO:0007669"/>
    <property type="project" value="TreeGrafter"/>
</dbReference>
<evidence type="ECO:0000256" key="1">
    <source>
        <dbReference type="ARBA" id="ARBA00023268"/>
    </source>
</evidence>
<feature type="chain" id="PRO_5041901765" description="Band 7 domain-containing protein" evidence="2">
    <location>
        <begin position="28"/>
        <end position="434"/>
    </location>
</feature>